<evidence type="ECO:0000259" key="1">
    <source>
        <dbReference type="PROSITE" id="PS51186"/>
    </source>
</evidence>
<dbReference type="GO" id="GO:0016747">
    <property type="term" value="F:acyltransferase activity, transferring groups other than amino-acyl groups"/>
    <property type="evidence" value="ECO:0007669"/>
    <property type="project" value="InterPro"/>
</dbReference>
<dbReference type="InterPro" id="IPR016181">
    <property type="entry name" value="Acyl_CoA_acyltransferase"/>
</dbReference>
<dbReference type="AlphaFoldDB" id="A0A327VMF4"/>
<dbReference type="Proteomes" id="UP000249819">
    <property type="component" value="Unassembled WGS sequence"/>
</dbReference>
<dbReference type="OrthoDB" id="825269at2"/>
<dbReference type="EMBL" id="QLMA01000009">
    <property type="protein sequence ID" value="RAJ75702.1"/>
    <property type="molecule type" value="Genomic_DNA"/>
</dbReference>
<dbReference type="RefSeq" id="WP_111594852.1">
    <property type="nucleotide sequence ID" value="NZ_QLMA01000009.1"/>
</dbReference>
<protein>
    <recommendedName>
        <fullName evidence="1">N-acetyltransferase domain-containing protein</fullName>
    </recommendedName>
</protein>
<evidence type="ECO:0000313" key="3">
    <source>
        <dbReference type="Proteomes" id="UP000249819"/>
    </source>
</evidence>
<dbReference type="InterPro" id="IPR000182">
    <property type="entry name" value="GNAT_dom"/>
</dbReference>
<dbReference type="PROSITE" id="PS51186">
    <property type="entry name" value="GNAT"/>
    <property type="match status" value="1"/>
</dbReference>
<accession>A0A327VMF4</accession>
<dbReference type="SUPFAM" id="SSF55729">
    <property type="entry name" value="Acyl-CoA N-acyltransferases (Nat)"/>
    <property type="match status" value="1"/>
</dbReference>
<sequence length="215" mass="23628">MSLYTFSAQDPLPALSAIPGLHIEVSTDLSLLSALADISAGEVLKRLAEHHLAFIAFMDEQPAAFGWMAMHHASIGELAHTFTLPTRNRYLWNFRTVAAFRGKGIYPSLLQFMLQYEVDKADRYWIIHAPENKASLKGICKAGFRHAGDLYVRPDGFPGCAATTLSEAELQLIAAMGFQLSDEPSSTCWNCSSPYLKKKSMTCCCTAAGHYCSAN</sequence>
<keyword evidence="3" id="KW-1185">Reference proteome</keyword>
<organism evidence="2 3">
    <name type="scientific">Chitinophaga dinghuensis</name>
    <dbReference type="NCBI Taxonomy" id="1539050"/>
    <lineage>
        <taxon>Bacteria</taxon>
        <taxon>Pseudomonadati</taxon>
        <taxon>Bacteroidota</taxon>
        <taxon>Chitinophagia</taxon>
        <taxon>Chitinophagales</taxon>
        <taxon>Chitinophagaceae</taxon>
        <taxon>Chitinophaga</taxon>
    </lineage>
</organism>
<proteinExistence type="predicted"/>
<evidence type="ECO:0000313" key="2">
    <source>
        <dbReference type="EMBL" id="RAJ75702.1"/>
    </source>
</evidence>
<gene>
    <name evidence="2" type="ORF">CLV59_109316</name>
</gene>
<feature type="domain" description="N-acetyltransferase" evidence="1">
    <location>
        <begin position="4"/>
        <end position="202"/>
    </location>
</feature>
<name>A0A327VMF4_9BACT</name>
<reference evidence="2 3" key="1">
    <citation type="submission" date="2018-06" db="EMBL/GenBank/DDBJ databases">
        <title>Genomic Encyclopedia of Archaeal and Bacterial Type Strains, Phase II (KMG-II): from individual species to whole genera.</title>
        <authorList>
            <person name="Goeker M."/>
        </authorList>
    </citation>
    <scope>NUCLEOTIDE SEQUENCE [LARGE SCALE GENOMIC DNA]</scope>
    <source>
        <strain evidence="2 3">DSM 29821</strain>
    </source>
</reference>
<comment type="caution">
    <text evidence="2">The sequence shown here is derived from an EMBL/GenBank/DDBJ whole genome shotgun (WGS) entry which is preliminary data.</text>
</comment>
<dbReference type="Gene3D" id="3.40.630.30">
    <property type="match status" value="1"/>
</dbReference>